<comment type="similarity">
    <text evidence="1">Belongs to the N(4)/N(6)-methyltransferase family. N(4) subfamily.</text>
</comment>
<keyword evidence="9" id="KW-1185">Reference proteome</keyword>
<evidence type="ECO:0000313" key="8">
    <source>
        <dbReference type="EMBL" id="RDU70406.1"/>
    </source>
</evidence>
<dbReference type="InterPro" id="IPR029063">
    <property type="entry name" value="SAM-dependent_MTases_sf"/>
</dbReference>
<dbReference type="Gene3D" id="3.40.50.150">
    <property type="entry name" value="Vaccinia Virus protein VP39"/>
    <property type="match status" value="1"/>
</dbReference>
<accession>A0A3D8IZJ0</accession>
<evidence type="ECO:0000256" key="3">
    <source>
        <dbReference type="ARBA" id="ARBA00022603"/>
    </source>
</evidence>
<keyword evidence="6" id="KW-0680">Restriction system</keyword>
<keyword evidence="3" id="KW-0489">Methyltransferase</keyword>
<dbReference type="RefSeq" id="WP_115582625.1">
    <property type="nucleotide sequence ID" value="NZ_NXLW01000020.1"/>
</dbReference>
<dbReference type="GO" id="GO:0009307">
    <property type="term" value="P:DNA restriction-modification system"/>
    <property type="evidence" value="ECO:0007669"/>
    <property type="project" value="UniProtKB-KW"/>
</dbReference>
<gene>
    <name evidence="8" type="ORF">CQA66_08335</name>
</gene>
<evidence type="ECO:0000256" key="1">
    <source>
        <dbReference type="ARBA" id="ARBA00010203"/>
    </source>
</evidence>
<organism evidence="8 9">
    <name type="scientific">Helicobacter aurati</name>
    <dbReference type="NCBI Taxonomy" id="137778"/>
    <lineage>
        <taxon>Bacteria</taxon>
        <taxon>Pseudomonadati</taxon>
        <taxon>Campylobacterota</taxon>
        <taxon>Epsilonproteobacteria</taxon>
        <taxon>Campylobacterales</taxon>
        <taxon>Helicobacteraceae</taxon>
        <taxon>Helicobacter</taxon>
    </lineage>
</organism>
<dbReference type="GO" id="GO:0003677">
    <property type="term" value="F:DNA binding"/>
    <property type="evidence" value="ECO:0007669"/>
    <property type="project" value="InterPro"/>
</dbReference>
<reference evidence="8 9" key="1">
    <citation type="submission" date="2018-04" db="EMBL/GenBank/DDBJ databases">
        <title>Novel Campyloabacter and Helicobacter Species and Strains.</title>
        <authorList>
            <person name="Mannion A.J."/>
            <person name="Shen Z."/>
            <person name="Fox J.G."/>
        </authorList>
    </citation>
    <scope>NUCLEOTIDE SEQUENCE [LARGE SCALE GENOMIC DNA]</scope>
    <source>
        <strain evidence="8 9">MIT 97-5075</strain>
    </source>
</reference>
<dbReference type="SUPFAM" id="SSF53335">
    <property type="entry name" value="S-adenosyl-L-methionine-dependent methyltransferases"/>
    <property type="match status" value="1"/>
</dbReference>
<dbReference type="InterPro" id="IPR017985">
    <property type="entry name" value="MeTrfase_CN4_CS"/>
</dbReference>
<comment type="catalytic activity">
    <reaction evidence="7">
        <text>a 2'-deoxycytidine in DNA + S-adenosyl-L-methionine = an N(4)-methyl-2'-deoxycytidine in DNA + S-adenosyl-L-homocysteine + H(+)</text>
        <dbReference type="Rhea" id="RHEA:16857"/>
        <dbReference type="Rhea" id="RHEA-COMP:11369"/>
        <dbReference type="Rhea" id="RHEA-COMP:13674"/>
        <dbReference type="ChEBI" id="CHEBI:15378"/>
        <dbReference type="ChEBI" id="CHEBI:57856"/>
        <dbReference type="ChEBI" id="CHEBI:59789"/>
        <dbReference type="ChEBI" id="CHEBI:85452"/>
        <dbReference type="ChEBI" id="CHEBI:137933"/>
        <dbReference type="EC" id="2.1.1.113"/>
    </reaction>
</comment>
<evidence type="ECO:0000256" key="2">
    <source>
        <dbReference type="ARBA" id="ARBA00012185"/>
    </source>
</evidence>
<proteinExistence type="inferred from homology"/>
<keyword evidence="4" id="KW-0808">Transferase</keyword>
<evidence type="ECO:0000256" key="4">
    <source>
        <dbReference type="ARBA" id="ARBA00022679"/>
    </source>
</evidence>
<name>A0A3D8IZJ0_9HELI</name>
<evidence type="ECO:0000256" key="6">
    <source>
        <dbReference type="ARBA" id="ARBA00022747"/>
    </source>
</evidence>
<sequence length="115" mass="13203">MICSGDIIKLGRHTIICADSTDIQTYKKLLQDTKVDLVLTSPPYNAGILAPKLLAKSKILDNGLYLNKYQDNLTKQDYYNFCINTLNNISHFVKKNIRYFGMFHTIKNQETIMVI</sequence>
<comment type="caution">
    <text evidence="8">The sequence shown here is derived from an EMBL/GenBank/DDBJ whole genome shotgun (WGS) entry which is preliminary data.</text>
</comment>
<dbReference type="EMBL" id="NXLW01000020">
    <property type="protein sequence ID" value="RDU70406.1"/>
    <property type="molecule type" value="Genomic_DNA"/>
</dbReference>
<dbReference type="GO" id="GO:0015667">
    <property type="term" value="F:site-specific DNA-methyltransferase (cytosine-N4-specific) activity"/>
    <property type="evidence" value="ECO:0007669"/>
    <property type="project" value="UniProtKB-EC"/>
</dbReference>
<evidence type="ECO:0000313" key="9">
    <source>
        <dbReference type="Proteomes" id="UP000256424"/>
    </source>
</evidence>
<dbReference type="PROSITE" id="PS00093">
    <property type="entry name" value="N4_MTASE"/>
    <property type="match status" value="1"/>
</dbReference>
<keyword evidence="5" id="KW-0949">S-adenosyl-L-methionine</keyword>
<dbReference type="GO" id="GO:0032259">
    <property type="term" value="P:methylation"/>
    <property type="evidence" value="ECO:0007669"/>
    <property type="project" value="UniProtKB-KW"/>
</dbReference>
<evidence type="ECO:0000256" key="5">
    <source>
        <dbReference type="ARBA" id="ARBA00022691"/>
    </source>
</evidence>
<protein>
    <recommendedName>
        <fullName evidence="2">site-specific DNA-methyltransferase (cytosine-N(4)-specific)</fullName>
        <ecNumber evidence="2">2.1.1.113</ecNumber>
    </recommendedName>
</protein>
<evidence type="ECO:0000256" key="7">
    <source>
        <dbReference type="ARBA" id="ARBA00049120"/>
    </source>
</evidence>
<dbReference type="Proteomes" id="UP000256424">
    <property type="component" value="Unassembled WGS sequence"/>
</dbReference>
<dbReference type="EC" id="2.1.1.113" evidence="2"/>
<dbReference type="AlphaFoldDB" id="A0A3D8IZJ0"/>